<sequence length="80" mass="9406">MVGQSDGPLVVLFVRGDLDWMRRLDHILKTRMQMKLDERARAYWFFLGLSVDDRRLLHFSRYSLLGVVSSLAFAVDEDHH</sequence>
<dbReference type="EMBL" id="KI692904">
    <property type="protein sequence ID" value="ETM46373.1"/>
    <property type="molecule type" value="Genomic_DNA"/>
</dbReference>
<gene>
    <name evidence="1" type="ORF">L914_08716</name>
</gene>
<dbReference type="AlphaFoldDB" id="W2NEP2"/>
<reference evidence="1" key="1">
    <citation type="submission" date="2013-11" db="EMBL/GenBank/DDBJ databases">
        <title>The Genome Sequence of Phytophthora parasitica IAC_01/95.</title>
        <authorList>
            <consortium name="The Broad Institute Genomics Platform"/>
            <person name="Russ C."/>
            <person name="Tyler B."/>
            <person name="Panabieres F."/>
            <person name="Shan W."/>
            <person name="Tripathy S."/>
            <person name="Grunwald N."/>
            <person name="Machado M."/>
            <person name="Johnson C.S."/>
            <person name="Arredondo F."/>
            <person name="Hong C."/>
            <person name="Coffey M."/>
            <person name="Young S.K."/>
            <person name="Zeng Q."/>
            <person name="Gargeya S."/>
            <person name="Fitzgerald M."/>
            <person name="Abouelleil A."/>
            <person name="Alvarado L."/>
            <person name="Chapman S.B."/>
            <person name="Gainer-Dewar J."/>
            <person name="Goldberg J."/>
            <person name="Griggs A."/>
            <person name="Gujja S."/>
            <person name="Hansen M."/>
            <person name="Howarth C."/>
            <person name="Imamovic A."/>
            <person name="Ireland A."/>
            <person name="Larimer J."/>
            <person name="McCowan C."/>
            <person name="Murphy C."/>
            <person name="Pearson M."/>
            <person name="Poon T.W."/>
            <person name="Priest M."/>
            <person name="Roberts A."/>
            <person name="Saif S."/>
            <person name="Shea T."/>
            <person name="Sykes S."/>
            <person name="Wortman J."/>
            <person name="Nusbaum C."/>
            <person name="Birren B."/>
        </authorList>
    </citation>
    <scope>NUCLEOTIDE SEQUENCE [LARGE SCALE GENOMIC DNA]</scope>
    <source>
        <strain evidence="1">IAC_01/95</strain>
    </source>
</reference>
<name>W2NEP2_PHYNI</name>
<proteinExistence type="predicted"/>
<evidence type="ECO:0000313" key="1">
    <source>
        <dbReference type="EMBL" id="ETM46373.1"/>
    </source>
</evidence>
<organism evidence="1">
    <name type="scientific">Phytophthora nicotianae</name>
    <name type="common">Potato buckeye rot agent</name>
    <name type="synonym">Phytophthora parasitica</name>
    <dbReference type="NCBI Taxonomy" id="4792"/>
    <lineage>
        <taxon>Eukaryota</taxon>
        <taxon>Sar</taxon>
        <taxon>Stramenopiles</taxon>
        <taxon>Oomycota</taxon>
        <taxon>Peronosporomycetes</taxon>
        <taxon>Peronosporales</taxon>
        <taxon>Peronosporaceae</taxon>
        <taxon>Phytophthora</taxon>
    </lineage>
</organism>
<dbReference type="Proteomes" id="UP000054532">
    <property type="component" value="Unassembled WGS sequence"/>
</dbReference>
<accession>W2NEP2</accession>
<protein>
    <submittedName>
        <fullName evidence="1">Uncharacterized protein</fullName>
    </submittedName>
</protein>